<dbReference type="FunFam" id="1.20.1220.12:FF:000001">
    <property type="entry name" value="Malate synthase"/>
    <property type="match status" value="1"/>
</dbReference>
<protein>
    <recommendedName>
        <fullName evidence="2 8">Malate synthase</fullName>
        <ecNumber evidence="2 8">2.3.3.9</ecNumber>
    </recommendedName>
</protein>
<gene>
    <name evidence="12" type="ORF">GN244_ATG03860</name>
</gene>
<organism evidence="12 13">
    <name type="scientific">Phytophthora infestans</name>
    <name type="common">Potato late blight agent</name>
    <name type="synonym">Botrytis infestans</name>
    <dbReference type="NCBI Taxonomy" id="4787"/>
    <lineage>
        <taxon>Eukaryota</taxon>
        <taxon>Sar</taxon>
        <taxon>Stramenopiles</taxon>
        <taxon>Oomycota</taxon>
        <taxon>Peronosporomycetes</taxon>
        <taxon>Peronosporales</taxon>
        <taxon>Peronosporaceae</taxon>
        <taxon>Phytophthora</taxon>
    </lineage>
</organism>
<dbReference type="PANTHER" id="PTHR42902">
    <property type="entry name" value="MALATE SYNTHASE"/>
    <property type="match status" value="1"/>
</dbReference>
<dbReference type="InterPro" id="IPR044856">
    <property type="entry name" value="Malate_synth_C_sf"/>
</dbReference>
<dbReference type="InterPro" id="IPR006252">
    <property type="entry name" value="Malate_synthA"/>
</dbReference>
<evidence type="ECO:0000256" key="7">
    <source>
        <dbReference type="PIRSR" id="PIRSR001363-1"/>
    </source>
</evidence>
<evidence type="ECO:0000256" key="8">
    <source>
        <dbReference type="RuleBase" id="RU000555"/>
    </source>
</evidence>
<keyword evidence="5 8" id="KW-0808">Transferase</keyword>
<dbReference type="UniPathway" id="UPA00703">
    <property type="reaction ID" value="UER00720"/>
</dbReference>
<dbReference type="PANTHER" id="PTHR42902:SF1">
    <property type="entry name" value="MALATE SYNTHASE 1-RELATED"/>
    <property type="match status" value="1"/>
</dbReference>
<evidence type="ECO:0000256" key="4">
    <source>
        <dbReference type="ARBA" id="ARBA00022532"/>
    </source>
</evidence>
<evidence type="ECO:0000256" key="5">
    <source>
        <dbReference type="ARBA" id="ARBA00022679"/>
    </source>
</evidence>
<keyword evidence="4 8" id="KW-0816">Tricarboxylic acid cycle</keyword>
<dbReference type="InterPro" id="IPR019830">
    <property type="entry name" value="Malate_synthase_CS"/>
</dbReference>
<feature type="domain" description="Malate synthase C-terminal" evidence="11">
    <location>
        <begin position="374"/>
        <end position="489"/>
    </location>
</feature>
<name>A0A833WJW5_PHYIN</name>
<reference evidence="12" key="1">
    <citation type="submission" date="2020-04" db="EMBL/GenBank/DDBJ databases">
        <title>Hybrid Assembly of Korean Phytophthora infestans isolates.</title>
        <authorList>
            <person name="Prokchorchik M."/>
            <person name="Lee Y."/>
            <person name="Seo J."/>
            <person name="Cho J.-H."/>
            <person name="Park Y.-E."/>
            <person name="Jang D.-C."/>
            <person name="Im J.-S."/>
            <person name="Choi J.-G."/>
            <person name="Park H.-J."/>
            <person name="Lee G.-B."/>
            <person name="Lee Y.-G."/>
            <person name="Hong S.-Y."/>
            <person name="Cho K."/>
            <person name="Sohn K.H."/>
        </authorList>
    </citation>
    <scope>NUCLEOTIDE SEQUENCE</scope>
    <source>
        <strain evidence="12">KR_1_A1</strain>
    </source>
</reference>
<feature type="active site" description="Proton donor" evidence="7">
    <location>
        <position position="408"/>
    </location>
</feature>
<feature type="domain" description="Malate synthase TIM barrel" evidence="9">
    <location>
        <begin position="148"/>
        <end position="349"/>
    </location>
</feature>
<dbReference type="Pfam" id="PF20659">
    <property type="entry name" value="MS_C"/>
    <property type="match status" value="1"/>
</dbReference>
<dbReference type="Pfam" id="PF01274">
    <property type="entry name" value="MS_TIM-barrel"/>
    <property type="match status" value="1"/>
</dbReference>
<comment type="similarity">
    <text evidence="1 8">Belongs to the malate synthase family.</text>
</comment>
<keyword evidence="13" id="KW-1185">Reference proteome</keyword>
<evidence type="ECO:0000256" key="1">
    <source>
        <dbReference type="ARBA" id="ARBA00006394"/>
    </source>
</evidence>
<dbReference type="CDD" id="cd00727">
    <property type="entry name" value="malate_synt_A"/>
    <property type="match status" value="1"/>
</dbReference>
<dbReference type="AlphaFoldDB" id="A0A833WJW5"/>
<evidence type="ECO:0000256" key="3">
    <source>
        <dbReference type="ARBA" id="ARBA00022435"/>
    </source>
</evidence>
<evidence type="ECO:0000259" key="10">
    <source>
        <dbReference type="Pfam" id="PF20656"/>
    </source>
</evidence>
<feature type="active site" description="Proton acceptor" evidence="7">
    <location>
        <position position="152"/>
    </location>
</feature>
<evidence type="ECO:0000256" key="2">
    <source>
        <dbReference type="ARBA" id="ARBA00012636"/>
    </source>
</evidence>
<dbReference type="SUPFAM" id="SSF51645">
    <property type="entry name" value="Malate synthase G"/>
    <property type="match status" value="1"/>
</dbReference>
<dbReference type="FunFam" id="3.20.20.360:FF:000001">
    <property type="entry name" value="Malate synthase"/>
    <property type="match status" value="1"/>
</dbReference>
<evidence type="ECO:0000259" key="9">
    <source>
        <dbReference type="Pfam" id="PF01274"/>
    </source>
</evidence>
<comment type="caution">
    <text evidence="12">The sequence shown here is derived from an EMBL/GenBank/DDBJ whole genome shotgun (WGS) entry which is preliminary data.</text>
</comment>
<dbReference type="Pfam" id="PF20656">
    <property type="entry name" value="MS_N"/>
    <property type="match status" value="1"/>
</dbReference>
<dbReference type="InterPro" id="IPR011076">
    <property type="entry name" value="Malate_synth_sf"/>
</dbReference>
<comment type="catalytic activity">
    <reaction evidence="6 8">
        <text>glyoxylate + acetyl-CoA + H2O = (S)-malate + CoA + H(+)</text>
        <dbReference type="Rhea" id="RHEA:18181"/>
        <dbReference type="ChEBI" id="CHEBI:15377"/>
        <dbReference type="ChEBI" id="CHEBI:15378"/>
        <dbReference type="ChEBI" id="CHEBI:15589"/>
        <dbReference type="ChEBI" id="CHEBI:36655"/>
        <dbReference type="ChEBI" id="CHEBI:57287"/>
        <dbReference type="ChEBI" id="CHEBI:57288"/>
        <dbReference type="EC" id="2.3.3.9"/>
    </reaction>
</comment>
<evidence type="ECO:0000313" key="13">
    <source>
        <dbReference type="Proteomes" id="UP000602510"/>
    </source>
</evidence>
<dbReference type="InterPro" id="IPR048355">
    <property type="entry name" value="MS_C"/>
</dbReference>
<evidence type="ECO:0000259" key="11">
    <source>
        <dbReference type="Pfam" id="PF20659"/>
    </source>
</evidence>
<proteinExistence type="inferred from homology"/>
<feature type="domain" description="Malate synthase N-terminal" evidence="10">
    <location>
        <begin position="11"/>
        <end position="72"/>
    </location>
</feature>
<dbReference type="Gene3D" id="3.20.20.360">
    <property type="entry name" value="Malate synthase, domain 3"/>
    <property type="match status" value="1"/>
</dbReference>
<dbReference type="Proteomes" id="UP000602510">
    <property type="component" value="Unassembled WGS sequence"/>
</dbReference>
<evidence type="ECO:0000256" key="6">
    <source>
        <dbReference type="ARBA" id="ARBA00047918"/>
    </source>
</evidence>
<dbReference type="PIRSF" id="PIRSF001363">
    <property type="entry name" value="Malate_synth"/>
    <property type="match status" value="1"/>
</dbReference>
<dbReference type="GO" id="GO:0005737">
    <property type="term" value="C:cytoplasm"/>
    <property type="evidence" value="ECO:0007669"/>
    <property type="project" value="TreeGrafter"/>
</dbReference>
<comment type="pathway">
    <text evidence="8">Carbohydrate metabolism; glyoxylate cycle; (S)-malate from isocitrate: step 2/2.</text>
</comment>
<dbReference type="PROSITE" id="PS00510">
    <property type="entry name" value="MALATE_SYNTHASE"/>
    <property type="match status" value="1"/>
</dbReference>
<dbReference type="InterPro" id="IPR048356">
    <property type="entry name" value="MS_N"/>
</dbReference>
<dbReference type="InterPro" id="IPR046363">
    <property type="entry name" value="MS_N_TIM-barrel_dom"/>
</dbReference>
<sequence length="496" mass="55491">MSELNVNAANVRVLGHVSDAFRRVLTPDALRFLAFLHEQFEPRRHALLAARVQRQKELDAGVLPDFLPETAYIREGDWKVASIPADLADRRVEITGPVDRKMVINALNSGSKCYMADFEDSTAPPRKTISYTHPQTGKKYALNDKVATLLVRPRGWHLDEAHVLVNNQIMSGSLFDFGLYFFHNAHELLARGSGPYFYLPKLEHHLEAKLWSDVFVAAQSYLSIPQGSIRATVLVETIVAVFQMDEILYELRNHSSGLNCGRWDYIFSYIKKFRNHPKFVVPDRSSVGMTTPFMAAYVKLLVRTCHRRGAHAMGGMAAQIPVKNDPELNNKFMAAVTEDKSREQDVGSNQISFIPEVGKDITAAQLIEPPTGAITYNGLVENIDVSLVYTEAWLRGSGCIPLHNKMEDAATAEISRAQVWQWIRHSCKTVEGKTVTKDLVLDILKECVNKRSLNAPPGNKWALGGEIMGKVLTGDDMVDFLTLPCYPRIVQLGSSI</sequence>
<keyword evidence="3 8" id="KW-0329">Glyoxylate bypass</keyword>
<dbReference type="Gene3D" id="1.20.1220.12">
    <property type="entry name" value="Malate synthase, domain III"/>
    <property type="match status" value="1"/>
</dbReference>
<dbReference type="InterPro" id="IPR001465">
    <property type="entry name" value="Malate_synthase_TIM"/>
</dbReference>
<accession>A0A833WJW5</accession>
<dbReference type="EC" id="2.3.3.9" evidence="2 8"/>
<evidence type="ECO:0000313" key="12">
    <source>
        <dbReference type="EMBL" id="KAF4043983.1"/>
    </source>
</evidence>
<dbReference type="GO" id="GO:0006097">
    <property type="term" value="P:glyoxylate cycle"/>
    <property type="evidence" value="ECO:0007669"/>
    <property type="project" value="UniProtKB-UniPathway"/>
</dbReference>
<dbReference type="GO" id="GO:0004474">
    <property type="term" value="F:malate synthase activity"/>
    <property type="evidence" value="ECO:0007669"/>
    <property type="project" value="UniProtKB-EC"/>
</dbReference>
<dbReference type="EMBL" id="WSZM01000079">
    <property type="protein sequence ID" value="KAF4043983.1"/>
    <property type="molecule type" value="Genomic_DNA"/>
</dbReference>
<dbReference type="GO" id="GO:0006099">
    <property type="term" value="P:tricarboxylic acid cycle"/>
    <property type="evidence" value="ECO:0007669"/>
    <property type="project" value="UniProtKB-KW"/>
</dbReference>